<proteinExistence type="predicted"/>
<dbReference type="Proteomes" id="UP000215335">
    <property type="component" value="Unassembled WGS sequence"/>
</dbReference>
<keyword evidence="3" id="KW-1185">Reference proteome</keyword>
<dbReference type="AlphaFoldDB" id="A0A232F0G8"/>
<accession>A0A232F0G8</accession>
<protein>
    <submittedName>
        <fullName evidence="2">Uncharacterized protein</fullName>
    </submittedName>
</protein>
<gene>
    <name evidence="2" type="ORF">TSAR_006603</name>
</gene>
<sequence length="94" mass="10313">MAARGAAAYIHIRLFSRMRTARLGSEFSLLATTPPRTRQGQQHRGAHTPDKDSISRARARQGQLDSRRRRTRLAIASLSGGGADCVELLRGESV</sequence>
<name>A0A232F0G8_9HYME</name>
<dbReference type="EMBL" id="NNAY01001382">
    <property type="protein sequence ID" value="OXU24165.1"/>
    <property type="molecule type" value="Genomic_DNA"/>
</dbReference>
<comment type="caution">
    <text evidence="2">The sequence shown here is derived from an EMBL/GenBank/DDBJ whole genome shotgun (WGS) entry which is preliminary data.</text>
</comment>
<organism evidence="2 3">
    <name type="scientific">Trichomalopsis sarcophagae</name>
    <dbReference type="NCBI Taxonomy" id="543379"/>
    <lineage>
        <taxon>Eukaryota</taxon>
        <taxon>Metazoa</taxon>
        <taxon>Ecdysozoa</taxon>
        <taxon>Arthropoda</taxon>
        <taxon>Hexapoda</taxon>
        <taxon>Insecta</taxon>
        <taxon>Pterygota</taxon>
        <taxon>Neoptera</taxon>
        <taxon>Endopterygota</taxon>
        <taxon>Hymenoptera</taxon>
        <taxon>Apocrita</taxon>
        <taxon>Proctotrupomorpha</taxon>
        <taxon>Chalcidoidea</taxon>
        <taxon>Pteromalidae</taxon>
        <taxon>Pteromalinae</taxon>
        <taxon>Trichomalopsis</taxon>
    </lineage>
</organism>
<evidence type="ECO:0000313" key="3">
    <source>
        <dbReference type="Proteomes" id="UP000215335"/>
    </source>
</evidence>
<evidence type="ECO:0000313" key="2">
    <source>
        <dbReference type="EMBL" id="OXU24165.1"/>
    </source>
</evidence>
<feature type="region of interest" description="Disordered" evidence="1">
    <location>
        <begin position="30"/>
        <end position="68"/>
    </location>
</feature>
<evidence type="ECO:0000256" key="1">
    <source>
        <dbReference type="SAM" id="MobiDB-lite"/>
    </source>
</evidence>
<reference evidence="2 3" key="1">
    <citation type="journal article" date="2017" name="Curr. Biol.">
        <title>The Evolution of Venom by Co-option of Single-Copy Genes.</title>
        <authorList>
            <person name="Martinson E.O."/>
            <person name="Mrinalini"/>
            <person name="Kelkar Y.D."/>
            <person name="Chang C.H."/>
            <person name="Werren J.H."/>
        </authorList>
    </citation>
    <scope>NUCLEOTIDE SEQUENCE [LARGE SCALE GENOMIC DNA]</scope>
    <source>
        <strain evidence="2 3">Alberta</strain>
        <tissue evidence="2">Whole body</tissue>
    </source>
</reference>
<feature type="compositionally biased region" description="Polar residues" evidence="1">
    <location>
        <begin position="30"/>
        <end position="42"/>
    </location>
</feature>